<protein>
    <submittedName>
        <fullName evidence="2">Uncharacterized protein</fullName>
    </submittedName>
</protein>
<dbReference type="AlphaFoldDB" id="A0A8R7TUM1"/>
<reference evidence="4" key="1">
    <citation type="journal article" date="2013" name="Nature">
        <title>Draft genome of the wheat A-genome progenitor Triticum urartu.</title>
        <authorList>
            <person name="Ling H.Q."/>
            <person name="Zhao S."/>
            <person name="Liu D."/>
            <person name="Wang J."/>
            <person name="Sun H."/>
            <person name="Zhang C."/>
            <person name="Fan H."/>
            <person name="Li D."/>
            <person name="Dong L."/>
            <person name="Tao Y."/>
            <person name="Gao C."/>
            <person name="Wu H."/>
            <person name="Li Y."/>
            <person name="Cui Y."/>
            <person name="Guo X."/>
            <person name="Zheng S."/>
            <person name="Wang B."/>
            <person name="Yu K."/>
            <person name="Liang Q."/>
            <person name="Yang W."/>
            <person name="Lou X."/>
            <person name="Chen J."/>
            <person name="Feng M."/>
            <person name="Jian J."/>
            <person name="Zhang X."/>
            <person name="Luo G."/>
            <person name="Jiang Y."/>
            <person name="Liu J."/>
            <person name="Wang Z."/>
            <person name="Sha Y."/>
            <person name="Zhang B."/>
            <person name="Wu H."/>
            <person name="Tang D."/>
            <person name="Shen Q."/>
            <person name="Xue P."/>
            <person name="Zou S."/>
            <person name="Wang X."/>
            <person name="Liu X."/>
            <person name="Wang F."/>
            <person name="Yang Y."/>
            <person name="An X."/>
            <person name="Dong Z."/>
            <person name="Zhang K."/>
            <person name="Zhang X."/>
            <person name="Luo M.C."/>
            <person name="Dvorak J."/>
            <person name="Tong Y."/>
            <person name="Wang J."/>
            <person name="Yang H."/>
            <person name="Li Z."/>
            <person name="Wang D."/>
            <person name="Zhang A."/>
            <person name="Wang J."/>
        </authorList>
    </citation>
    <scope>NUCLEOTIDE SEQUENCE</scope>
    <source>
        <strain evidence="4">cv. G1812</strain>
    </source>
</reference>
<gene>
    <name evidence="3" type="primary">LOC125529266</name>
</gene>
<dbReference type="Gramene" id="TuG1812S0001587400.01.T02">
    <property type="protein sequence ID" value="TuG1812S0001587400.01.T02.s_cds2639"/>
    <property type="gene ID" value="TuG1812S0001587400.01"/>
</dbReference>
<proteinExistence type="predicted"/>
<reference evidence="2" key="3">
    <citation type="submission" date="2022-06" db="UniProtKB">
        <authorList>
            <consortium name="EnsemblPlants"/>
        </authorList>
    </citation>
    <scope>IDENTIFICATION</scope>
</reference>
<organism evidence="2 4">
    <name type="scientific">Triticum urartu</name>
    <name type="common">Red wild einkorn</name>
    <name type="synonym">Crithodium urartu</name>
    <dbReference type="NCBI Taxonomy" id="4572"/>
    <lineage>
        <taxon>Eukaryota</taxon>
        <taxon>Viridiplantae</taxon>
        <taxon>Streptophyta</taxon>
        <taxon>Embryophyta</taxon>
        <taxon>Tracheophyta</taxon>
        <taxon>Spermatophyta</taxon>
        <taxon>Magnoliopsida</taxon>
        <taxon>Liliopsida</taxon>
        <taxon>Poales</taxon>
        <taxon>Poaceae</taxon>
        <taxon>BOP clade</taxon>
        <taxon>Pooideae</taxon>
        <taxon>Triticodae</taxon>
        <taxon>Triticeae</taxon>
        <taxon>Triticinae</taxon>
        <taxon>Triticum</taxon>
    </lineage>
</organism>
<evidence type="ECO:0000313" key="4">
    <source>
        <dbReference type="Proteomes" id="UP000015106"/>
    </source>
</evidence>
<dbReference type="EnsemblPlants" id="TuG1812G0300002304.01.T01">
    <property type="protein sequence ID" value="TuG1812G0300002304.01.T01.cds428281"/>
    <property type="gene ID" value="TuG1812G0300002304.01"/>
</dbReference>
<keyword evidence="1" id="KW-0472">Membrane</keyword>
<accession>A0A8R7TUM1</accession>
<evidence type="ECO:0000313" key="3">
    <source>
        <dbReference type="EnsemblPlants" id="TuG1812S0001587400.01.T02.s_cds2639"/>
    </source>
</evidence>
<dbReference type="Proteomes" id="UP000015106">
    <property type="component" value="Chromosome 3"/>
</dbReference>
<keyword evidence="1" id="KW-1133">Transmembrane helix</keyword>
<keyword evidence="4" id="KW-1185">Reference proteome</keyword>
<name>A0A8R7TUM1_TRIUA</name>
<dbReference type="EnsemblPlants" id="TuG1812S0001587400.01.T02">
    <property type="protein sequence ID" value="TuG1812S0001587400.01.T02.s_cds2639"/>
    <property type="gene ID" value="TuG1812S0001587400.01"/>
</dbReference>
<feature type="transmembrane region" description="Helical" evidence="1">
    <location>
        <begin position="12"/>
        <end position="31"/>
    </location>
</feature>
<evidence type="ECO:0000256" key="1">
    <source>
        <dbReference type="SAM" id="Phobius"/>
    </source>
</evidence>
<keyword evidence="1" id="KW-0812">Transmembrane</keyword>
<sequence length="80" mass="9476">MYVLYQVFEGCFFFYYLLVGFILTVVESILFERFSFLVSKHIMQIVSHWCHANMAQRPNTPTQYVTLFIIELIVPQVCVC</sequence>
<evidence type="ECO:0000313" key="2">
    <source>
        <dbReference type="EnsemblPlants" id="TuG1812G0300002304.01.T01.cds428281"/>
    </source>
</evidence>
<dbReference type="Gramene" id="TuG1812G0300002304.01.T01">
    <property type="protein sequence ID" value="TuG1812G0300002304.01.T01.cds428281"/>
    <property type="gene ID" value="TuG1812G0300002304.01"/>
</dbReference>
<reference evidence="2" key="2">
    <citation type="submission" date="2018-03" db="EMBL/GenBank/DDBJ databases">
        <title>The Triticum urartu genome reveals the dynamic nature of wheat genome evolution.</title>
        <authorList>
            <person name="Ling H."/>
            <person name="Ma B."/>
            <person name="Shi X."/>
            <person name="Liu H."/>
            <person name="Dong L."/>
            <person name="Sun H."/>
            <person name="Cao Y."/>
            <person name="Gao Q."/>
            <person name="Zheng S."/>
            <person name="Li Y."/>
            <person name="Yu Y."/>
            <person name="Du H."/>
            <person name="Qi M."/>
            <person name="Li Y."/>
            <person name="Yu H."/>
            <person name="Cui Y."/>
            <person name="Wang N."/>
            <person name="Chen C."/>
            <person name="Wu H."/>
            <person name="Zhao Y."/>
            <person name="Zhang J."/>
            <person name="Li Y."/>
            <person name="Zhou W."/>
            <person name="Zhang B."/>
            <person name="Hu W."/>
            <person name="Eijk M."/>
            <person name="Tang J."/>
            <person name="Witsenboer H."/>
            <person name="Zhao S."/>
            <person name="Li Z."/>
            <person name="Zhang A."/>
            <person name="Wang D."/>
            <person name="Liang C."/>
        </authorList>
    </citation>
    <scope>NUCLEOTIDE SEQUENCE [LARGE SCALE GENOMIC DNA]</scope>
    <source>
        <strain evidence="2">cv. G1812</strain>
    </source>
</reference>